<name>A0A6N7X4Q6_9FIRM</name>
<evidence type="ECO:0000256" key="2">
    <source>
        <dbReference type="ARBA" id="ARBA00022737"/>
    </source>
</evidence>
<dbReference type="Gene3D" id="3.40.250.10">
    <property type="entry name" value="Rhodanese-like domain"/>
    <property type="match status" value="2"/>
</dbReference>
<evidence type="ECO:0000313" key="5">
    <source>
        <dbReference type="Proteomes" id="UP000440713"/>
    </source>
</evidence>
<keyword evidence="2" id="KW-0677">Repeat</keyword>
<dbReference type="EMBL" id="VUNE01000005">
    <property type="protein sequence ID" value="MST63041.1"/>
    <property type="molecule type" value="Genomic_DNA"/>
</dbReference>
<keyword evidence="5" id="KW-1185">Reference proteome</keyword>
<dbReference type="RefSeq" id="WP_154538520.1">
    <property type="nucleotide sequence ID" value="NZ_JAQYHJ010000065.1"/>
</dbReference>
<dbReference type="CDD" id="cd01449">
    <property type="entry name" value="TST_Repeat_2"/>
    <property type="match status" value="1"/>
</dbReference>
<evidence type="ECO:0000256" key="1">
    <source>
        <dbReference type="ARBA" id="ARBA00022679"/>
    </source>
</evidence>
<reference evidence="4 5" key="1">
    <citation type="submission" date="2019-08" db="EMBL/GenBank/DDBJ databases">
        <title>In-depth cultivation of the pig gut microbiome towards novel bacterial diversity and tailored functional studies.</title>
        <authorList>
            <person name="Wylensek D."/>
            <person name="Hitch T.C.A."/>
            <person name="Clavel T."/>
        </authorList>
    </citation>
    <scope>NUCLEOTIDE SEQUENCE [LARGE SCALE GENOMIC DNA]</scope>
    <source>
        <strain evidence="4 5">WCA-SAB-591-4A-A</strain>
    </source>
</reference>
<dbReference type="SMART" id="SM00450">
    <property type="entry name" value="RHOD"/>
    <property type="match status" value="2"/>
</dbReference>
<accession>A0A6N7X4Q6</accession>
<gene>
    <name evidence="4" type="ORF">FYJ71_08835</name>
</gene>
<feature type="domain" description="Rhodanese" evidence="3">
    <location>
        <begin position="16"/>
        <end position="135"/>
    </location>
</feature>
<dbReference type="InterPro" id="IPR045078">
    <property type="entry name" value="TST/MPST-like"/>
</dbReference>
<proteinExistence type="predicted"/>
<comment type="caution">
    <text evidence="4">The sequence shown here is derived from an EMBL/GenBank/DDBJ whole genome shotgun (WGS) entry which is preliminary data.</text>
</comment>
<dbReference type="AlphaFoldDB" id="A0A6N7X4Q6"/>
<organism evidence="4 5">
    <name type="scientific">Peptostreptococcus porci</name>
    <dbReference type="NCBI Taxonomy" id="2652282"/>
    <lineage>
        <taxon>Bacteria</taxon>
        <taxon>Bacillati</taxon>
        <taxon>Bacillota</taxon>
        <taxon>Clostridia</taxon>
        <taxon>Peptostreptococcales</taxon>
        <taxon>Peptostreptococcaceae</taxon>
        <taxon>Peptostreptococcus</taxon>
    </lineage>
</organism>
<dbReference type="PANTHER" id="PTHR11364:SF27">
    <property type="entry name" value="SULFURTRANSFERASE"/>
    <property type="match status" value="1"/>
</dbReference>
<dbReference type="Pfam" id="PF00581">
    <property type="entry name" value="Rhodanese"/>
    <property type="match status" value="2"/>
</dbReference>
<protein>
    <submittedName>
        <fullName evidence="4">Sulfurtransferase</fullName>
    </submittedName>
</protein>
<feature type="domain" description="Rhodanese" evidence="3">
    <location>
        <begin position="167"/>
        <end position="280"/>
    </location>
</feature>
<keyword evidence="1 4" id="KW-0808">Transferase</keyword>
<evidence type="ECO:0000259" key="3">
    <source>
        <dbReference type="PROSITE" id="PS50206"/>
    </source>
</evidence>
<evidence type="ECO:0000313" key="4">
    <source>
        <dbReference type="EMBL" id="MST63041.1"/>
    </source>
</evidence>
<dbReference type="SUPFAM" id="SSF52821">
    <property type="entry name" value="Rhodanese/Cell cycle control phosphatase"/>
    <property type="match status" value="2"/>
</dbReference>
<dbReference type="PROSITE" id="PS50206">
    <property type="entry name" value="RHODANESE_3"/>
    <property type="match status" value="2"/>
</dbReference>
<sequence>MKKLISVNELFELLNSDKKYVVLDCRFDLMNKTYGIDSYKKAHIKGAFLVDIENDLAEKPGIHGGRHPFTKTDRFVEIIKSFGIDNDTIVITYDDGDLQGAGRLVYQLNSIGFDNARVLDGGITAYIHNGGEVESKENIPTKSENNLDIKPKNDMIVNMNYVKSKLYDENTILIDSRSNPRYLGLEEPVDKVAGHIPSAKNFFFMDILNIDDMRNSSFKSDDFLREHFASLFNNKEKIVYCGSGISLMVNALALDKLGIDYKIYPGSFSDWISYDENEVMTGEE</sequence>
<dbReference type="InterPro" id="IPR001763">
    <property type="entry name" value="Rhodanese-like_dom"/>
</dbReference>
<dbReference type="PANTHER" id="PTHR11364">
    <property type="entry name" value="THIOSULFATE SULFERTANSFERASE"/>
    <property type="match status" value="1"/>
</dbReference>
<dbReference type="InterPro" id="IPR036873">
    <property type="entry name" value="Rhodanese-like_dom_sf"/>
</dbReference>
<dbReference type="Proteomes" id="UP000440713">
    <property type="component" value="Unassembled WGS sequence"/>
</dbReference>
<dbReference type="GO" id="GO:0004792">
    <property type="term" value="F:thiosulfate-cyanide sulfurtransferase activity"/>
    <property type="evidence" value="ECO:0007669"/>
    <property type="project" value="TreeGrafter"/>
</dbReference>
<dbReference type="CDD" id="cd01448">
    <property type="entry name" value="TST_Repeat_1"/>
    <property type="match status" value="1"/>
</dbReference>